<proteinExistence type="predicted"/>
<protein>
    <submittedName>
        <fullName evidence="1">Uncharacterized protein</fullName>
    </submittedName>
</protein>
<reference evidence="1 2" key="1">
    <citation type="submission" date="2020-07" db="EMBL/GenBank/DDBJ databases">
        <title>Exploring microbial biodiversity for novel pathways involved in the catabolism of aromatic compounds derived from lignin.</title>
        <authorList>
            <person name="Elkins J."/>
        </authorList>
    </citation>
    <scope>NUCLEOTIDE SEQUENCE [LARGE SCALE GENOMIC DNA]</scope>
    <source>
        <strain evidence="1 2">H2C3B</strain>
    </source>
</reference>
<accession>A0A7Y9WC14</accession>
<organism evidence="1 2">
    <name type="scientific">Paraburkholderia bryophila</name>
    <dbReference type="NCBI Taxonomy" id="420952"/>
    <lineage>
        <taxon>Bacteria</taxon>
        <taxon>Pseudomonadati</taxon>
        <taxon>Pseudomonadota</taxon>
        <taxon>Betaproteobacteria</taxon>
        <taxon>Burkholderiales</taxon>
        <taxon>Burkholderiaceae</taxon>
        <taxon>Paraburkholderia</taxon>
    </lineage>
</organism>
<evidence type="ECO:0000313" key="2">
    <source>
        <dbReference type="Proteomes" id="UP000572540"/>
    </source>
</evidence>
<comment type="caution">
    <text evidence="1">The sequence shown here is derived from an EMBL/GenBank/DDBJ whole genome shotgun (WGS) entry which is preliminary data.</text>
</comment>
<dbReference type="EMBL" id="JACCAU010000001">
    <property type="protein sequence ID" value="NYH18040.1"/>
    <property type="molecule type" value="Genomic_DNA"/>
</dbReference>
<gene>
    <name evidence="1" type="ORF">GGD41_005268</name>
</gene>
<dbReference type="RefSeq" id="WP_257031827.1">
    <property type="nucleotide sequence ID" value="NZ_JACCAU010000001.1"/>
</dbReference>
<sequence>MPERPETYPARPLIPFLALRATRHRIVPLVAGAVHQTLAEPTR</sequence>
<name>A0A7Y9WC14_9BURK</name>
<evidence type="ECO:0000313" key="1">
    <source>
        <dbReference type="EMBL" id="NYH18040.1"/>
    </source>
</evidence>
<dbReference type="Proteomes" id="UP000572540">
    <property type="component" value="Unassembled WGS sequence"/>
</dbReference>
<dbReference type="AlphaFoldDB" id="A0A7Y9WC14"/>